<feature type="transmembrane region" description="Helical" evidence="1">
    <location>
        <begin position="67"/>
        <end position="100"/>
    </location>
</feature>
<reference evidence="2 3" key="2">
    <citation type="submission" date="2007-09" db="EMBL/GenBank/DDBJ databases">
        <authorList>
            <person name="Fulton L."/>
            <person name="Clifton S."/>
            <person name="Fulton B."/>
            <person name="Xu J."/>
            <person name="Minx P."/>
            <person name="Pepin K.H."/>
            <person name="Johnson M."/>
            <person name="Thiruvilangam P."/>
            <person name="Bhonagiri V."/>
            <person name="Nash W.E."/>
            <person name="Mardis E.R."/>
            <person name="Wilson R.K."/>
        </authorList>
    </citation>
    <scope>NUCLEOTIDE SEQUENCE [LARGE SCALE GENOMIC DNA]</scope>
    <source>
        <strain evidence="2 3">DSM 3991</strain>
    </source>
</reference>
<proteinExistence type="predicted"/>
<dbReference type="Pfam" id="PF12650">
    <property type="entry name" value="DUF3784"/>
    <property type="match status" value="1"/>
</dbReference>
<comment type="caution">
    <text evidence="2">The sequence shown here is derived from an EMBL/GenBank/DDBJ whole genome shotgun (WGS) entry which is preliminary data.</text>
</comment>
<keyword evidence="1" id="KW-1133">Transmembrane helix</keyword>
<dbReference type="AlphaFoldDB" id="A8RFN3"/>
<accession>A8RFN3</accession>
<dbReference type="Proteomes" id="UP000004090">
    <property type="component" value="Unassembled WGS sequence"/>
</dbReference>
<sequence>MEEVDIVNIGFWSCVVLVIPFGTMGILFALFKDKAAKYVSGFNSFSKEEQALYDKYQISRDMRNQCFTWTAILFIGALLSYFLTSYMAIPTYIVWLILFFKEVHFDNYKAFEKYLLK</sequence>
<dbReference type="eggNOG" id="ENOG5032RPI">
    <property type="taxonomic scope" value="Bacteria"/>
</dbReference>
<keyword evidence="1" id="KW-0812">Transmembrane</keyword>
<protein>
    <recommendedName>
        <fullName evidence="4">DUF3784 domain-containing protein</fullName>
    </recommendedName>
</protein>
<feature type="transmembrane region" description="Helical" evidence="1">
    <location>
        <begin position="6"/>
        <end position="31"/>
    </location>
</feature>
<dbReference type="EMBL" id="ABAW02000025">
    <property type="protein sequence ID" value="EDP10281.1"/>
    <property type="molecule type" value="Genomic_DNA"/>
</dbReference>
<dbReference type="STRING" id="428127.EUBDOL_02295"/>
<gene>
    <name evidence="2" type="ORF">EUBDOL_02295</name>
</gene>
<evidence type="ECO:0000313" key="2">
    <source>
        <dbReference type="EMBL" id="EDP10281.1"/>
    </source>
</evidence>
<name>A8RFN3_9FIRM</name>
<evidence type="ECO:0008006" key="4">
    <source>
        <dbReference type="Google" id="ProtNLM"/>
    </source>
</evidence>
<dbReference type="InterPro" id="IPR017259">
    <property type="entry name" value="UCP037672"/>
</dbReference>
<organism evidence="2 3">
    <name type="scientific">Amedibacillus dolichus DSM 3991</name>
    <dbReference type="NCBI Taxonomy" id="428127"/>
    <lineage>
        <taxon>Bacteria</taxon>
        <taxon>Bacillati</taxon>
        <taxon>Bacillota</taxon>
        <taxon>Erysipelotrichia</taxon>
        <taxon>Erysipelotrichales</taxon>
        <taxon>Erysipelotrichaceae</taxon>
        <taxon>Amedibacillus</taxon>
    </lineage>
</organism>
<dbReference type="HOGENOM" id="CLU_149945_0_0_9"/>
<reference evidence="2 3" key="1">
    <citation type="submission" date="2007-09" db="EMBL/GenBank/DDBJ databases">
        <title>Draft genome sequence of Eubacterium dolichum (DSM 3991).</title>
        <authorList>
            <person name="Sudarsanam P."/>
            <person name="Ley R."/>
            <person name="Guruge J."/>
            <person name="Turnbaugh P.J."/>
            <person name="Mahowald M."/>
            <person name="Liep D."/>
            <person name="Gordon J."/>
        </authorList>
    </citation>
    <scope>NUCLEOTIDE SEQUENCE [LARGE SCALE GENOMIC DNA]</scope>
    <source>
        <strain evidence="2 3">DSM 3991</strain>
    </source>
</reference>
<evidence type="ECO:0000313" key="3">
    <source>
        <dbReference type="Proteomes" id="UP000004090"/>
    </source>
</evidence>
<keyword evidence="1" id="KW-0472">Membrane</keyword>
<evidence type="ECO:0000256" key="1">
    <source>
        <dbReference type="SAM" id="Phobius"/>
    </source>
</evidence>